<gene>
    <name evidence="10" type="ORF">SD72_14035</name>
</gene>
<evidence type="ECO:0000256" key="6">
    <source>
        <dbReference type="ARBA" id="ARBA00048780"/>
    </source>
</evidence>
<comment type="similarity">
    <text evidence="2 9">Belongs to the trans-sulfuration enzymes family.</text>
</comment>
<evidence type="ECO:0000313" key="10">
    <source>
        <dbReference type="EMBL" id="KIP51665.1"/>
    </source>
</evidence>
<protein>
    <recommendedName>
        <fullName evidence="4">homocysteine desulfhydrase</fullName>
        <ecNumber evidence="4">4.4.1.2</ecNumber>
    </recommendedName>
    <alternativeName>
        <fullName evidence="5">Homocysteine desulfhydrase</fullName>
    </alternativeName>
</protein>
<dbReference type="GO" id="GO:0030170">
    <property type="term" value="F:pyridoxal phosphate binding"/>
    <property type="evidence" value="ECO:0007669"/>
    <property type="project" value="InterPro"/>
</dbReference>
<dbReference type="Gene3D" id="3.90.1150.10">
    <property type="entry name" value="Aspartate Aminotransferase, domain 1"/>
    <property type="match status" value="1"/>
</dbReference>
<dbReference type="PANTHER" id="PTHR11808">
    <property type="entry name" value="TRANS-SULFURATION ENZYME FAMILY MEMBER"/>
    <property type="match status" value="1"/>
</dbReference>
<comment type="cofactor">
    <cofactor evidence="1 9">
        <name>pyridoxal 5'-phosphate</name>
        <dbReference type="ChEBI" id="CHEBI:597326"/>
    </cofactor>
</comment>
<evidence type="ECO:0000256" key="5">
    <source>
        <dbReference type="ARBA" id="ARBA00047199"/>
    </source>
</evidence>
<evidence type="ECO:0000256" key="9">
    <source>
        <dbReference type="RuleBase" id="RU362118"/>
    </source>
</evidence>
<dbReference type="PIRSF" id="PIRSF001434">
    <property type="entry name" value="CGS"/>
    <property type="match status" value="1"/>
</dbReference>
<evidence type="ECO:0000256" key="2">
    <source>
        <dbReference type="ARBA" id="ARBA00009077"/>
    </source>
</evidence>
<dbReference type="InterPro" id="IPR015421">
    <property type="entry name" value="PyrdxlP-dep_Trfase_major"/>
</dbReference>
<evidence type="ECO:0000256" key="1">
    <source>
        <dbReference type="ARBA" id="ARBA00001933"/>
    </source>
</evidence>
<keyword evidence="3 8" id="KW-0663">Pyridoxal phosphate</keyword>
<dbReference type="PROSITE" id="PS00868">
    <property type="entry name" value="CYS_MET_METAB_PP"/>
    <property type="match status" value="1"/>
</dbReference>
<proteinExistence type="inferred from homology"/>
<dbReference type="RefSeq" id="WP_042545084.1">
    <property type="nucleotide sequence ID" value="NZ_JXSQ01000026.1"/>
</dbReference>
<keyword evidence="10" id="KW-0456">Lyase</keyword>
<dbReference type="GO" id="GO:0019346">
    <property type="term" value="P:transsulfuration"/>
    <property type="evidence" value="ECO:0007669"/>
    <property type="project" value="InterPro"/>
</dbReference>
<dbReference type="InterPro" id="IPR015422">
    <property type="entry name" value="PyrdxlP-dep_Trfase_small"/>
</dbReference>
<dbReference type="InterPro" id="IPR054542">
    <property type="entry name" value="Cys_met_metab_PP"/>
</dbReference>
<feature type="modified residue" description="N6-(pyridoxal phosphate)lysine" evidence="8">
    <location>
        <position position="216"/>
    </location>
</feature>
<dbReference type="FunFam" id="3.40.640.10:FF:000046">
    <property type="entry name" value="Cystathionine gamma-lyase"/>
    <property type="match status" value="1"/>
</dbReference>
<dbReference type="InterPro" id="IPR015424">
    <property type="entry name" value="PyrdxlP-dep_Trfase"/>
</dbReference>
<dbReference type="SUPFAM" id="SSF53383">
    <property type="entry name" value="PLP-dependent transferases"/>
    <property type="match status" value="1"/>
</dbReference>
<dbReference type="Pfam" id="PF01053">
    <property type="entry name" value="Cys_Met_Meta_PP"/>
    <property type="match status" value="1"/>
</dbReference>
<dbReference type="EC" id="4.4.1.2" evidence="4"/>
<reference evidence="10 11" key="1">
    <citation type="submission" date="2015-01" db="EMBL/GenBank/DDBJ databases">
        <title>Draft genome sequence of Leucobacter komagatae strain VKM ST2845.</title>
        <authorList>
            <person name="Karlyshev A.V."/>
            <person name="Kudryashova E.B."/>
        </authorList>
    </citation>
    <scope>NUCLEOTIDE SEQUENCE [LARGE SCALE GENOMIC DNA]</scope>
    <source>
        <strain evidence="10 11">VKM ST2845</strain>
    </source>
</reference>
<evidence type="ECO:0000256" key="7">
    <source>
        <dbReference type="ARBA" id="ARBA00052699"/>
    </source>
</evidence>
<dbReference type="InterPro" id="IPR000277">
    <property type="entry name" value="Cys/Met-Metab_PyrdxlP-dep_enz"/>
</dbReference>
<dbReference type="Proteomes" id="UP000032120">
    <property type="component" value="Unassembled WGS sequence"/>
</dbReference>
<accession>A0A0D0H3D5</accession>
<dbReference type="GO" id="GO:0005737">
    <property type="term" value="C:cytoplasm"/>
    <property type="evidence" value="ECO:0007669"/>
    <property type="project" value="TreeGrafter"/>
</dbReference>
<dbReference type="Gene3D" id="3.40.640.10">
    <property type="entry name" value="Type I PLP-dependent aspartate aminotransferase-like (Major domain)"/>
    <property type="match status" value="1"/>
</dbReference>
<comment type="catalytic activity">
    <reaction evidence="6">
        <text>L-homocysteine + H2O = 2-oxobutanoate + hydrogen sulfide + NH4(+) + H(+)</text>
        <dbReference type="Rhea" id="RHEA:14501"/>
        <dbReference type="ChEBI" id="CHEBI:15377"/>
        <dbReference type="ChEBI" id="CHEBI:15378"/>
        <dbReference type="ChEBI" id="CHEBI:16763"/>
        <dbReference type="ChEBI" id="CHEBI:28938"/>
        <dbReference type="ChEBI" id="CHEBI:29919"/>
        <dbReference type="ChEBI" id="CHEBI:58199"/>
        <dbReference type="EC" id="4.4.1.2"/>
    </reaction>
    <physiologicalReaction direction="left-to-right" evidence="6">
        <dbReference type="Rhea" id="RHEA:14502"/>
    </physiologicalReaction>
</comment>
<evidence type="ECO:0000256" key="8">
    <source>
        <dbReference type="PIRSR" id="PIRSR001434-2"/>
    </source>
</evidence>
<sequence>MTRNRPSKHDPQSLSFDTQAVHLGNSIDAGSQAIRTPLVMANSYALPSDGTANGWSGFDGMIYARDANTNGQCLEAKLRGMEGAEDAVVFATGVAALHALFFSYLKSGDHIVVSEVTYEAVWKLFTQLLPERYNITATFVDITDLDAVRAAITPTTRLIHTETIANPTTLVADVAGLAAVAHEHGIYLSVDSTFTPPPIYRPIADGADFVIHSLTKYINGHGDAMGGVVLGKKELLDTIRYDALLDAGAAISPFNAWMINRGAVTLPLRLQRHVTSAQQVAEYLEAHPAVAYVAYPGLESHSGHELAKRQFGDRGFGGVLSFALEGDIPLQRRVVENLEVITHAVSLGHDESLIVFVGPEGRGGWEQYPEGFRTYGHFRLSVGLEDPADLIADLDAAIAAAVAG</sequence>
<organism evidence="10 11">
    <name type="scientific">Leucobacter komagatae</name>
    <dbReference type="NCBI Taxonomy" id="55969"/>
    <lineage>
        <taxon>Bacteria</taxon>
        <taxon>Bacillati</taxon>
        <taxon>Actinomycetota</taxon>
        <taxon>Actinomycetes</taxon>
        <taxon>Micrococcales</taxon>
        <taxon>Microbacteriaceae</taxon>
        <taxon>Leucobacter</taxon>
    </lineage>
</organism>
<comment type="catalytic activity">
    <reaction evidence="7">
        <text>L-methionine + H2O = methanethiol + 2-oxobutanoate + NH4(+)</text>
        <dbReference type="Rhea" id="RHEA:23800"/>
        <dbReference type="ChEBI" id="CHEBI:15377"/>
        <dbReference type="ChEBI" id="CHEBI:16007"/>
        <dbReference type="ChEBI" id="CHEBI:16763"/>
        <dbReference type="ChEBI" id="CHEBI:28938"/>
        <dbReference type="ChEBI" id="CHEBI:57844"/>
        <dbReference type="EC" id="4.4.1.11"/>
    </reaction>
    <physiologicalReaction direction="left-to-right" evidence="7">
        <dbReference type="Rhea" id="RHEA:23801"/>
    </physiologicalReaction>
</comment>
<dbReference type="GO" id="GO:0018826">
    <property type="term" value="F:methionine gamma-lyase activity"/>
    <property type="evidence" value="ECO:0007669"/>
    <property type="project" value="UniProtKB-EC"/>
</dbReference>
<dbReference type="AlphaFoldDB" id="A0A0D0H3D5"/>
<dbReference type="OrthoDB" id="9780685at2"/>
<dbReference type="GO" id="GO:0047982">
    <property type="term" value="F:homocysteine desulfhydrase activity"/>
    <property type="evidence" value="ECO:0007669"/>
    <property type="project" value="UniProtKB-EC"/>
</dbReference>
<evidence type="ECO:0000256" key="4">
    <source>
        <dbReference type="ARBA" id="ARBA00047175"/>
    </source>
</evidence>
<dbReference type="EMBL" id="JXSQ01000026">
    <property type="protein sequence ID" value="KIP51665.1"/>
    <property type="molecule type" value="Genomic_DNA"/>
</dbReference>
<name>A0A0D0H3D5_9MICO</name>
<evidence type="ECO:0000256" key="3">
    <source>
        <dbReference type="ARBA" id="ARBA00022898"/>
    </source>
</evidence>
<keyword evidence="11" id="KW-1185">Reference proteome</keyword>
<comment type="caution">
    <text evidence="10">The sequence shown here is derived from an EMBL/GenBank/DDBJ whole genome shotgun (WGS) entry which is preliminary data.</text>
</comment>
<evidence type="ECO:0000313" key="11">
    <source>
        <dbReference type="Proteomes" id="UP000032120"/>
    </source>
</evidence>